<dbReference type="OrthoDB" id="6359816at2759"/>
<accession>A0A5N6TU10</accession>
<feature type="chain" id="PRO_5025026919" description="BTB domain-containing protein" evidence="2">
    <location>
        <begin position="19"/>
        <end position="290"/>
    </location>
</feature>
<dbReference type="Proteomes" id="UP000325780">
    <property type="component" value="Unassembled WGS sequence"/>
</dbReference>
<feature type="compositionally biased region" description="Polar residues" evidence="1">
    <location>
        <begin position="31"/>
        <end position="47"/>
    </location>
</feature>
<keyword evidence="2" id="KW-0732">Signal</keyword>
<dbReference type="EMBL" id="ML742118">
    <property type="protein sequence ID" value="KAE8149599.1"/>
    <property type="molecule type" value="Genomic_DNA"/>
</dbReference>
<name>A0A5N6TU10_ASPAV</name>
<reference evidence="3 4" key="1">
    <citation type="submission" date="2019-04" db="EMBL/GenBank/DDBJ databases">
        <title>Friends and foes A comparative genomics study of 23 Aspergillus species from section Flavi.</title>
        <authorList>
            <consortium name="DOE Joint Genome Institute"/>
            <person name="Kjaerbolling I."/>
            <person name="Vesth T."/>
            <person name="Frisvad J.C."/>
            <person name="Nybo J.L."/>
            <person name="Theobald S."/>
            <person name="Kildgaard S."/>
            <person name="Isbrandt T."/>
            <person name="Kuo A."/>
            <person name="Sato A."/>
            <person name="Lyhne E.K."/>
            <person name="Kogle M.E."/>
            <person name="Wiebenga A."/>
            <person name="Kun R.S."/>
            <person name="Lubbers R.J."/>
            <person name="Makela M.R."/>
            <person name="Barry K."/>
            <person name="Chovatia M."/>
            <person name="Clum A."/>
            <person name="Daum C."/>
            <person name="Haridas S."/>
            <person name="He G."/>
            <person name="LaButti K."/>
            <person name="Lipzen A."/>
            <person name="Mondo S."/>
            <person name="Riley R."/>
            <person name="Salamov A."/>
            <person name="Simmons B.A."/>
            <person name="Magnuson J.K."/>
            <person name="Henrissat B."/>
            <person name="Mortensen U.H."/>
            <person name="Larsen T.O."/>
            <person name="Devries R.P."/>
            <person name="Grigoriev I.V."/>
            <person name="Machida M."/>
            <person name="Baker S.E."/>
            <person name="Andersen M.R."/>
        </authorList>
    </citation>
    <scope>NUCLEOTIDE SEQUENCE [LARGE SCALE GENOMIC DNA]</scope>
    <source>
        <strain evidence="3 4">IBT 18842</strain>
    </source>
</reference>
<keyword evidence="4" id="KW-1185">Reference proteome</keyword>
<dbReference type="PANTHER" id="PTHR47843:SF5">
    <property type="entry name" value="BTB_POZ DOMAIN PROTEIN"/>
    <property type="match status" value="1"/>
</dbReference>
<evidence type="ECO:0008006" key="5">
    <source>
        <dbReference type="Google" id="ProtNLM"/>
    </source>
</evidence>
<feature type="signal peptide" evidence="2">
    <location>
        <begin position="1"/>
        <end position="18"/>
    </location>
</feature>
<evidence type="ECO:0000313" key="3">
    <source>
        <dbReference type="EMBL" id="KAE8149599.1"/>
    </source>
</evidence>
<evidence type="ECO:0000256" key="1">
    <source>
        <dbReference type="SAM" id="MobiDB-lite"/>
    </source>
</evidence>
<protein>
    <recommendedName>
        <fullName evidence="5">BTB domain-containing protein</fullName>
    </recommendedName>
</protein>
<dbReference type="Gene3D" id="3.30.710.10">
    <property type="entry name" value="Potassium Channel Kv1.1, Chain A"/>
    <property type="match status" value="1"/>
</dbReference>
<sequence>MTSTNAVFLLQMVSQILAHPQRVPFSMDYNPLSQPPEQKTATNSNQRDVPRHAQDTFFKEQPFPFAPSLTLYPKYDDQFTIVCNGRYFQACKSNICSQSEFFATASAFGLLEPLKKVEFPDHPLVVKMMLAYLCRGDYEFYMHYGFDLKTAQNNRGPPADITDRLHCCELSLHIQVFILADRVQMTSLRDVSRTKFMAALETANFANVIPWAVKEVYELTSDRHQVLRNTIIEYVNRALAEGLYNGGYPSQFPMYMLEESPEFTQTWMKLKFDGWLEQLTGSGSGSSFLG</sequence>
<dbReference type="PANTHER" id="PTHR47843">
    <property type="entry name" value="BTB DOMAIN-CONTAINING PROTEIN-RELATED"/>
    <property type="match status" value="1"/>
</dbReference>
<gene>
    <name evidence="3" type="ORF">BDV25DRAFT_156012</name>
</gene>
<evidence type="ECO:0000313" key="4">
    <source>
        <dbReference type="Proteomes" id="UP000325780"/>
    </source>
</evidence>
<dbReference type="AlphaFoldDB" id="A0A5N6TU10"/>
<organism evidence="3 4">
    <name type="scientific">Aspergillus avenaceus</name>
    <dbReference type="NCBI Taxonomy" id="36643"/>
    <lineage>
        <taxon>Eukaryota</taxon>
        <taxon>Fungi</taxon>
        <taxon>Dikarya</taxon>
        <taxon>Ascomycota</taxon>
        <taxon>Pezizomycotina</taxon>
        <taxon>Eurotiomycetes</taxon>
        <taxon>Eurotiomycetidae</taxon>
        <taxon>Eurotiales</taxon>
        <taxon>Aspergillaceae</taxon>
        <taxon>Aspergillus</taxon>
        <taxon>Aspergillus subgen. Circumdati</taxon>
    </lineage>
</organism>
<dbReference type="InterPro" id="IPR011333">
    <property type="entry name" value="SKP1/BTB/POZ_sf"/>
</dbReference>
<feature type="region of interest" description="Disordered" evidence="1">
    <location>
        <begin position="27"/>
        <end position="50"/>
    </location>
</feature>
<proteinExistence type="predicted"/>
<evidence type="ECO:0000256" key="2">
    <source>
        <dbReference type="SAM" id="SignalP"/>
    </source>
</evidence>